<dbReference type="SMART" id="SM00869">
    <property type="entry name" value="Autotransporter"/>
    <property type="match status" value="1"/>
</dbReference>
<dbReference type="InterPro" id="IPR005546">
    <property type="entry name" value="Autotransporte_beta"/>
</dbReference>
<evidence type="ECO:0000256" key="1">
    <source>
        <dbReference type="SAM" id="SignalP"/>
    </source>
</evidence>
<feature type="domain" description="Autotransporter" evidence="2">
    <location>
        <begin position="2454"/>
        <end position="2728"/>
    </location>
</feature>
<dbReference type="PROSITE" id="PS51208">
    <property type="entry name" value="AUTOTRANSPORTER"/>
    <property type="match status" value="1"/>
</dbReference>
<proteinExistence type="predicted"/>
<accession>A0A0U1L483</accession>
<dbReference type="InterPro" id="IPR012332">
    <property type="entry name" value="Autotransporter_pectin_lyase_C"/>
</dbReference>
<evidence type="ECO:0000259" key="2">
    <source>
        <dbReference type="PROSITE" id="PS51208"/>
    </source>
</evidence>
<feature type="signal peptide" evidence="1">
    <location>
        <begin position="1"/>
        <end position="34"/>
    </location>
</feature>
<dbReference type="Gene3D" id="2.40.128.130">
    <property type="entry name" value="Autotransporter beta-domain"/>
    <property type="match status" value="1"/>
</dbReference>
<protein>
    <submittedName>
        <fullName evidence="3">COG3468: Type V secretory pathway, adhesin AidA</fullName>
    </submittedName>
</protein>
<reference evidence="4" key="1">
    <citation type="submission" date="2015-03" db="EMBL/GenBank/DDBJ databases">
        <authorList>
            <person name="Nijsse Bart"/>
        </authorList>
    </citation>
    <scope>NUCLEOTIDE SEQUENCE [LARGE SCALE GENOMIC DNA]</scope>
</reference>
<dbReference type="SUPFAM" id="SSF103515">
    <property type="entry name" value="Autotransporter"/>
    <property type="match status" value="1"/>
</dbReference>
<dbReference type="EMBL" id="CTRP01000014">
    <property type="protein sequence ID" value="CQR74496.1"/>
    <property type="molecule type" value="Genomic_DNA"/>
</dbReference>
<organism evidence="3 4">
    <name type="scientific">Sporomusa ovata</name>
    <dbReference type="NCBI Taxonomy" id="2378"/>
    <lineage>
        <taxon>Bacteria</taxon>
        <taxon>Bacillati</taxon>
        <taxon>Bacillota</taxon>
        <taxon>Negativicutes</taxon>
        <taxon>Selenomonadales</taxon>
        <taxon>Sporomusaceae</taxon>
        <taxon>Sporomusa</taxon>
    </lineage>
</organism>
<evidence type="ECO:0000313" key="3">
    <source>
        <dbReference type="EMBL" id="CQR74496.1"/>
    </source>
</evidence>
<dbReference type="RefSeq" id="WP_054954609.1">
    <property type="nucleotide sequence ID" value="NZ_CTRP01000014.1"/>
</dbReference>
<dbReference type="Proteomes" id="UP000049855">
    <property type="component" value="Unassembled WGS sequence"/>
</dbReference>
<evidence type="ECO:0000313" key="4">
    <source>
        <dbReference type="Proteomes" id="UP000049855"/>
    </source>
</evidence>
<gene>
    <name evidence="3" type="ORF">SpAn4DRAFT_0958</name>
</gene>
<dbReference type="Gene3D" id="2.160.20.20">
    <property type="match status" value="3"/>
</dbReference>
<feature type="chain" id="PRO_5006710749" evidence="1">
    <location>
        <begin position="35"/>
        <end position="2728"/>
    </location>
</feature>
<keyword evidence="4" id="KW-1185">Reference proteome</keyword>
<sequence length="2728" mass="284079">MKCYLNKRKVNHALALRVTTALLGGYLFTMPVLAADVGVVTTYSYGGTAAGQVGTITGSRVEATVDAQGQVKIDSGINADAQSFSILDDNGQVRIFIRQRAADGKQSLVVDPEGNWKSVIASTDLTAEPNIHAVAYKGHYLFATGYDYGKLIVADSAKNYQQAHVYEVPDAVKNATAGYSASTAYHGEGLVGRGNELYALFTCNPQGGNDTYADSFVIHYTIAADGSLEYKDYTRVGKNTMDMEEYNNVLLTASSGGYQYGGQANADTALHYVRLDETGKPVAEKVTYKGAAALKGEYRSVTVTPDGFAYVFTGNYDNSWAGMNGAVYRTTVSNLLSSSPDNWQKIIDIDNVPGYAWGVDVESTPHRLWFVSGNKILVYLDGQTTPIEFNMTSSGLTSLGDANINGFDTIKTDVVTGAADNIVKAGNLADATANYTTKISGTGAADEMNAYYLGTETIANNLYNVFTFKKDAVIGLGTNQLGDKTTNVLAAVYGCNGRDLTINAESSSGAKDKTLTLNVTNNAGTPSGVYAGNGKNVTINAGTLNINTVAYKDGETVTNAIWNDTAQDKSSIITINADTNISMQGGQGGHAVAVTKTDRWGEKSTAADQKSAIIINGDLKIGDASTGAYGVGLNTKNVISRFNNAGLYTSVEKSAITVNGNVDMAIYGNGAATAAKDSSITIKGGSIKVPAGKNYGYYTLASYLGTINLNTGSDGTTPGTNAVKLDGDIFALSTGSINLGLTTADSYLNGIVDNGGTVTMWLQNGALWTNTANNTRYTQDNEDVGNNGFSRITKLTGGISVSNAGVIAQKAASRDLTIDNYSGYTTVLYNHDAATPTTILGGTVKIGNAASGSNITLRTDYDANMSTGTIQDNVLNALANKLYYNAYTTGERNLTGKVEIAEGLTAQSAAKYVGGVTFSQTNGQGSYASNTPQPPAEQVTTAFTTSLTGIKDTEYVNGGVLKDGAYAFTKDSTITVDDGDVTDGNIGYNKAVAGILGNGNDIIINGAGKSLSITASTADANNQAIGVYTNKKLNLTAGSLTTKSTSSGKTAAGIFVNNGGEAIINGNVNVSAKDSAAGNAYGVYIYNGGSKLTVNGDLTMKGSGEGDNAYGVSAAQKSGSGTPVYQAKGIYMYDESTGGEVTVSGKADIAVKGTGVDMYGSKNNKITIASGSIVTPESTEDKFNALSIAAGTFNMGMNNTATNASGGDAIIKGNIYLLKEGTVNLGLGSAASSLTGVVDNSDGGTVNLYLHDGAIWNNRNTSKTTTFTDSHISKLAGGTSAVKQGVIFQQDSNPITVDNYSGYTTILYSHDATTPTTIIGGDVKITSAATGSNITLRTDNTGLNTSSTLAADKNLVSATLNALANKHYYTAYTTGERNLTGKVEIAEGLTAQSASMKVGNITYKADNGQGQYEYTPAEDISDPQKKTEFASAITGDKTIDTEYVNSGVLKDNGKYVFTKDKTTITVEKNLIAGGPWLPQISSAVSGSSADKAVSIELTNKELVINTTTDTHTTGITAIGDGKVEINNAGKITINAESTGGGQTAALFVNGGGQLVIHNGGDGLAGKVLTVRADSTTKANGAVIKSMNGANGKRSSITIDGLVDVIADGDMTDGKGANEAISAVASDISVGGGTIKAVNGAAYAIRAYGEFVSTNTGTVHVNVSKDSNGNITGAGDKKTVIEGDFCTSGGMGTNGLINVGLGTSDSSWTGNYTTSGGNVNLYMKDGATWTGYNSGKNFALNMKDGATWKVTGDSTISSLTSGNRAVKALAANTGATSGTFGGVVDMTNDKAGNVTIDNYSGNTLFMYKHDTTTPTSILGGNTTIKHAEADSAITLRTDSSGIDLEDDTTINSVLDALAKKLCYTNYTTDERNLSGYVQIAEGLTSSSITKQTGNIVFDSTTGQGALDKTTITPGVDYPASQTTDSFTTAINSDWATDKEYKKAGVLKKDGSYNFSKDKTTITVGKNLIAGGPWLPQISSAVSGSSADKAVSIELTNKELVINTTTDTHTTGITAIGDGKVEINNAGKITINAESTGGGQTAALFVNGGGQLVIHNGGDGLAGKVLTVRADSTSKANGAVIKSMNGANGKRSSITIDGLVDVIADGDMTDGKGANEAISAVASDISVGGGTIKAVNGAAYAIRAYGEFVSTNTGTVNVNVSKDSNGNITGAGDKKTVIEGDFCTSGGMGTNGLINVGLGTSDSSWTGNYTTSGGNVNLYMKDGATWTGYNNGKNFALNMKDGATWKVTGDSTISSLTSGSRAVKALAANTGANSGTFGGVVDMTNDKAGNVTIDNYSGNTLFMYKHDTTTPTNFFGGNTTIKHAEENSSITLRTDRSGIDLSNDTVINSVLNALAAKLNYANYVSGENNLSGYAQIAEGLTASSVGRATGTINYSSTDGQAALKPGSVIKTGGSEVIYGSKETAMMRGAKSAMASSAMLWRSENADAMQRMGDLRLGSEEKGIWARYYNGKSEYNEQHTEFETTYKAYQLGFDRQIANDWTVGAAVSYNDGSSRYLLGGKGDNSATSLSLYGTWQGSHGHYLDLLLKGSSLRNDYTVYNDFEHKLAGDYKTWGTSVSAEYGRHIEAGNGVYFDPGVKLTLGRIQGKEYNAHSDFLDSHGLAKDMFVSQDGFNSVIGKLSIGIGQKTKSSNIFAKFALAHEFAGNFTTHYAAEGEPTGSTEIDFGDTWYEIQLGGSTKLSKNSYIYATYEKTFNADVTNKWRIDTGLRWTF</sequence>
<dbReference type="InterPro" id="IPR036709">
    <property type="entry name" value="Autotransporte_beta_dom_sf"/>
</dbReference>
<keyword evidence="1" id="KW-0732">Signal</keyword>
<name>A0A0U1L483_9FIRM</name>